<proteinExistence type="predicted"/>
<evidence type="ECO:0000313" key="1">
    <source>
        <dbReference type="EMBL" id="KAF6152980.1"/>
    </source>
</evidence>
<protein>
    <submittedName>
        <fullName evidence="1">Uncharacterized protein</fullName>
    </submittedName>
</protein>
<dbReference type="Proteomes" id="UP000541444">
    <property type="component" value="Unassembled WGS sequence"/>
</dbReference>
<organism evidence="1 2">
    <name type="scientific">Kingdonia uniflora</name>
    <dbReference type="NCBI Taxonomy" id="39325"/>
    <lineage>
        <taxon>Eukaryota</taxon>
        <taxon>Viridiplantae</taxon>
        <taxon>Streptophyta</taxon>
        <taxon>Embryophyta</taxon>
        <taxon>Tracheophyta</taxon>
        <taxon>Spermatophyta</taxon>
        <taxon>Magnoliopsida</taxon>
        <taxon>Ranunculales</taxon>
        <taxon>Circaeasteraceae</taxon>
        <taxon>Kingdonia</taxon>
    </lineage>
</organism>
<evidence type="ECO:0000313" key="2">
    <source>
        <dbReference type="Proteomes" id="UP000541444"/>
    </source>
</evidence>
<comment type="caution">
    <text evidence="1">The sequence shown here is derived from an EMBL/GenBank/DDBJ whole genome shotgun (WGS) entry which is preliminary data.</text>
</comment>
<reference evidence="1 2" key="1">
    <citation type="journal article" date="2020" name="IScience">
        <title>Genome Sequencing of the Endangered Kingdonia uniflora (Circaeasteraceae, Ranunculales) Reveals Potential Mechanisms of Evolutionary Specialization.</title>
        <authorList>
            <person name="Sun Y."/>
            <person name="Deng T."/>
            <person name="Zhang A."/>
            <person name="Moore M.J."/>
            <person name="Landis J.B."/>
            <person name="Lin N."/>
            <person name="Zhang H."/>
            <person name="Zhang X."/>
            <person name="Huang J."/>
            <person name="Zhang X."/>
            <person name="Sun H."/>
            <person name="Wang H."/>
        </authorList>
    </citation>
    <scope>NUCLEOTIDE SEQUENCE [LARGE SCALE GENOMIC DNA]</scope>
    <source>
        <strain evidence="1">TB1705</strain>
        <tissue evidence="1">Leaf</tissue>
    </source>
</reference>
<dbReference type="AlphaFoldDB" id="A0A7J7MDW3"/>
<sequence>MEGVNLRDEVGFRRKVEGFMGNLMLRGRRGVEDDNAKLGSTSKTTGVGLHKIFGALPEEENGVLRTTFFVPLLLIYPIVRMSTLVAEIFDHHRGDMKFQFGGTIIKMKPIHVCLILGLRVSPISDNFLFVDPEYITNFRMRRFPKKKNTYGLKEIDGALKQAKLERYHDDFLRLNLFKILLSFLLLNKRRNIEWMKGPVEDEEPKAKSVQKEQLQVVEEEEVQEMEDSEQQTVVMYYIGKKDVVEEANETMEAAEVAKTEVVFFH</sequence>
<keyword evidence="2" id="KW-1185">Reference proteome</keyword>
<name>A0A7J7MDW3_9MAGN</name>
<dbReference type="EMBL" id="JACGCM010001588">
    <property type="protein sequence ID" value="KAF6152980.1"/>
    <property type="molecule type" value="Genomic_DNA"/>
</dbReference>
<gene>
    <name evidence="1" type="ORF">GIB67_021585</name>
</gene>
<accession>A0A7J7MDW3</accession>
<dbReference type="OrthoDB" id="1930729at2759"/>